<keyword evidence="2" id="KW-0472">Membrane</keyword>
<feature type="transmembrane region" description="Helical" evidence="2">
    <location>
        <begin position="84"/>
        <end position="102"/>
    </location>
</feature>
<evidence type="ECO:0000256" key="1">
    <source>
        <dbReference type="SAM" id="MobiDB-lite"/>
    </source>
</evidence>
<feature type="compositionally biased region" description="Basic residues" evidence="1">
    <location>
        <begin position="8"/>
        <end position="17"/>
    </location>
</feature>
<dbReference type="Proteomes" id="UP001139158">
    <property type="component" value="Unassembled WGS sequence"/>
</dbReference>
<dbReference type="RefSeq" id="WP_227897240.1">
    <property type="nucleotide sequence ID" value="NZ_CP099467.1"/>
</dbReference>
<feature type="region of interest" description="Disordered" evidence="1">
    <location>
        <begin position="1"/>
        <end position="56"/>
    </location>
</feature>
<evidence type="ECO:0000256" key="2">
    <source>
        <dbReference type="SAM" id="Phobius"/>
    </source>
</evidence>
<accession>A0A9X1MH40</accession>
<organism evidence="3 4">
    <name type="scientific">Arthrobacter caoxuetaonis</name>
    <dbReference type="NCBI Taxonomy" id="2886935"/>
    <lineage>
        <taxon>Bacteria</taxon>
        <taxon>Bacillati</taxon>
        <taxon>Actinomycetota</taxon>
        <taxon>Actinomycetes</taxon>
        <taxon>Micrococcales</taxon>
        <taxon>Micrococcaceae</taxon>
        <taxon>Arthrobacter</taxon>
    </lineage>
</organism>
<gene>
    <name evidence="3" type="ORF">LJ757_15790</name>
</gene>
<sequence length="290" mass="30297">MAPEKKTPKAPRAKAPKPPKPAKPVKVKAPPAAKAPKPPAAPKVPKPDKAAAAAAWPDSTRPSLMFLPDKIRGARSRRRATRKATLMAAGILGLTAVAYVSVASGTAAAQSDLDAANAVTAEHTAFLEEHSAFQNYYDGFIKQKSAVAGILEHDMTYSKVIKALNDANTVNAVFTTITKAESADACPSSDLFAPSVSVGCLEVGGHLPTIADVGTLAASLGSSKEFLTDPYVTESAAGDEGDAQFKLHIGYTDKAFSFKGEKFRPTDEELDSISQVPAPAAAETIEEPAQ</sequence>
<proteinExistence type="predicted"/>
<keyword evidence="2" id="KW-0812">Transmembrane</keyword>
<evidence type="ECO:0000313" key="4">
    <source>
        <dbReference type="Proteomes" id="UP001139158"/>
    </source>
</evidence>
<dbReference type="AlphaFoldDB" id="A0A9X1MH40"/>
<dbReference type="EMBL" id="JAJFZV010000018">
    <property type="protein sequence ID" value="MCC3299252.1"/>
    <property type="molecule type" value="Genomic_DNA"/>
</dbReference>
<evidence type="ECO:0000313" key="3">
    <source>
        <dbReference type="EMBL" id="MCC3299252.1"/>
    </source>
</evidence>
<reference evidence="3" key="1">
    <citation type="submission" date="2021-10" db="EMBL/GenBank/DDBJ databases">
        <title>Novel species in genus Arthrobacter.</title>
        <authorList>
            <person name="Liu Y."/>
        </authorList>
    </citation>
    <scope>NUCLEOTIDE SEQUENCE</scope>
    <source>
        <strain evidence="3">Zg-Y453</strain>
    </source>
</reference>
<keyword evidence="2" id="KW-1133">Transmembrane helix</keyword>
<keyword evidence="4" id="KW-1185">Reference proteome</keyword>
<name>A0A9X1MH40_9MICC</name>
<comment type="caution">
    <text evidence="3">The sequence shown here is derived from an EMBL/GenBank/DDBJ whole genome shotgun (WGS) entry which is preliminary data.</text>
</comment>
<feature type="region of interest" description="Disordered" evidence="1">
    <location>
        <begin position="266"/>
        <end position="290"/>
    </location>
</feature>
<protein>
    <submittedName>
        <fullName evidence="3">Uncharacterized protein</fullName>
    </submittedName>
</protein>